<dbReference type="Pfam" id="PF10732">
    <property type="entry name" value="DUF2524"/>
    <property type="match status" value="1"/>
</dbReference>
<evidence type="ECO:0000313" key="2">
    <source>
        <dbReference type="EMBL" id="KKB40842.1"/>
    </source>
</evidence>
<sequence>MATRESVDHCLEQCQQAIDFAAAQYEESARQEHNNAGDFNEAQLMLENAYNELDKLLLSANEQQREMLHRKRFQIQQLQNQMILGIRYQ</sequence>
<dbReference type="STRING" id="1221996.QY95_01154"/>
<name>A0A0F5HUZ6_BACTR</name>
<keyword evidence="1" id="KW-0175">Coiled coil</keyword>
<protein>
    <recommendedName>
        <fullName evidence="4">DUF2524 family protein</fullName>
    </recommendedName>
</protein>
<evidence type="ECO:0000313" key="3">
    <source>
        <dbReference type="Proteomes" id="UP000031563"/>
    </source>
</evidence>
<comment type="caution">
    <text evidence="2">The sequence shown here is derived from an EMBL/GenBank/DDBJ whole genome shotgun (WGS) entry which is preliminary data.</text>
</comment>
<dbReference type="AlphaFoldDB" id="A0A0F5HUZ6"/>
<gene>
    <name evidence="2" type="ORF">QY95_01154</name>
</gene>
<feature type="coiled-coil region" evidence="1">
    <location>
        <begin position="11"/>
        <end position="81"/>
    </location>
</feature>
<dbReference type="OrthoDB" id="2970872at2"/>
<dbReference type="EMBL" id="JWIR02000026">
    <property type="protein sequence ID" value="KKB40842.1"/>
    <property type="molecule type" value="Genomic_DNA"/>
</dbReference>
<keyword evidence="3" id="KW-1185">Reference proteome</keyword>
<dbReference type="RefSeq" id="WP_039237691.1">
    <property type="nucleotide sequence ID" value="NZ_JWIQ02000051.1"/>
</dbReference>
<accession>A0A0F5HUZ6</accession>
<dbReference type="Proteomes" id="UP000031563">
    <property type="component" value="Unassembled WGS sequence"/>
</dbReference>
<evidence type="ECO:0000256" key="1">
    <source>
        <dbReference type="SAM" id="Coils"/>
    </source>
</evidence>
<proteinExistence type="predicted"/>
<accession>A0A0F5I6P3</accession>
<reference evidence="2" key="1">
    <citation type="submission" date="2015-02" db="EMBL/GenBank/DDBJ databases">
        <title>Genome Assembly of Bacillaceae bacterium MTCC 8252.</title>
        <authorList>
            <person name="Verma A."/>
            <person name="Khatri I."/>
            <person name="Mual P."/>
            <person name="Subramanian S."/>
            <person name="Krishnamurthi S."/>
        </authorList>
    </citation>
    <scope>NUCLEOTIDE SEQUENCE [LARGE SCALE GENOMIC DNA]</scope>
    <source>
        <strain evidence="2">MTCC 8252</strain>
    </source>
</reference>
<organism evidence="2 3">
    <name type="scientific">Bacillus thermotolerans</name>
    <name type="common">Quasibacillus thermotolerans</name>
    <dbReference type="NCBI Taxonomy" id="1221996"/>
    <lineage>
        <taxon>Bacteria</taxon>
        <taxon>Bacillati</taxon>
        <taxon>Bacillota</taxon>
        <taxon>Bacilli</taxon>
        <taxon>Bacillales</taxon>
        <taxon>Bacillaceae</taxon>
        <taxon>Bacillus</taxon>
    </lineage>
</organism>
<dbReference type="InterPro" id="IPR019668">
    <property type="entry name" value="Uncharacterised_YtzC"/>
</dbReference>
<evidence type="ECO:0008006" key="4">
    <source>
        <dbReference type="Google" id="ProtNLM"/>
    </source>
</evidence>